<dbReference type="Gene3D" id="3.30.200.20">
    <property type="entry name" value="Phosphorylase Kinase, domain 1"/>
    <property type="match status" value="1"/>
</dbReference>
<evidence type="ECO:0000313" key="17">
    <source>
        <dbReference type="Proteomes" id="UP000318821"/>
    </source>
</evidence>
<dbReference type="CDD" id="cd08215">
    <property type="entry name" value="STKc_Nek"/>
    <property type="match status" value="1"/>
</dbReference>
<evidence type="ECO:0000256" key="10">
    <source>
        <dbReference type="ARBA" id="ARBA00022842"/>
    </source>
</evidence>
<keyword evidence="9 13" id="KW-0067">ATP-binding</keyword>
<dbReference type="VEuPathDB" id="TriTrypDB:LdBPK_211860.1"/>
<evidence type="ECO:0000256" key="2">
    <source>
        <dbReference type="ARBA" id="ARBA00010886"/>
    </source>
</evidence>
<feature type="compositionally biased region" description="Basic and acidic residues" evidence="14">
    <location>
        <begin position="358"/>
        <end position="377"/>
    </location>
</feature>
<dbReference type="Proteomes" id="UP000318821">
    <property type="component" value="Unassembled WGS sequence"/>
</dbReference>
<dbReference type="GO" id="GO:0004674">
    <property type="term" value="F:protein serine/threonine kinase activity"/>
    <property type="evidence" value="ECO:0007669"/>
    <property type="project" value="UniProtKB-KW"/>
</dbReference>
<sequence length="1185" mass="132486">MEKYTQLKVLGKGSFGSAWLIQRNADRAQFVAKEVRLGGLKPAERESAQKEIDMLRTLNHPNITRYVDHFEHKGSLFIVMEYANGGDLYMRIKQQQGQLFSEKGILQCFSQICLALSYMHERRILHRDLKTQNVFLTKDGVVKVGDFGISTVLRNTYELKHTICGTPYYFSPELCLNKPYNNKSDVWALGCILYEMTTLNHAFDGSNMKALVQKILKGVYPPIHPMYSSNLSRLISSMLQIDPHKRPNVSQVLDLSFIREALAGLREEVQVARADRRSVVSVEERAHMQEAAARRKEEYRRKELEAAATLAKAQQQQQAILMQQQLEGEERRRNLVEQQRRLQRQQELALQERKRALDERVREQRKLQGQKSKADAKAHHHREKQWDDNMKEQMRRQAAANKQRCYRESVFPGGAPCSQQRQQGESSAVPPGQPPPPRTPPSSSHYCSRKMTPEELEDARSQAFWQMRREAMDNRKKMLGHDVTDTGEPRAPTSAEAAPGASPASSNGKSASEGLHNFLNGEAAAASPTEAEDRRRDDDYNALDTVIGETLKADRKKNFKDDFDDAAFGEATDPSRLVLDGKTFHLPNVSATDPLMHRIESLRIFLEKEMGDDDLIKCYRAMNNISASDDEVMHQLQSALPPSKQRFIPLMRRGAKCLAGAAADVGSLKFDVVVVGGGASGSLIAGRLAMENLKTLVIEEGADIRKCPEWYHTLPASTIAHRLAQRGFEAKDTLTTPQQHPDGVTKAPVWIPTPRVLGGHGVMGSRTWNLGDERDWEGSPWSFREELLPRVRTFENMEVFVPHRGKRGKFLICRPLNFSPYFKAFCEAASQDVPLMSEFTRKEFQIDCGCGRPDTFVDQSLGVANTTLQRYLLGTIKLNRPVRVECGAKVVGIRGSGGNASTAAGVSLRRADGQLVDVESTLVVVSAGSIGSARLLTASRGSVDVDASVGQHFWDIPQVVLQYHVKNRDSHNCYLDPLVCKVLRVDLWYGRPQLSLRSSWDDLIMYWSSTGSSTPDVEIQFQPFTLTNDGTQPMPREHGCQFVVRPLRPRSRGQVSANGSIDPNYFSDAGDLAALQRGVAYVKDCLVKKTPFVPIIGALAHERLESSGINGGSCAGAVDPQTCRLKGVSNVYVCDHSILPSPLTGSTLPYTLALADRFVDKLLKRRDVKHKEAEDPVAQATRIVY</sequence>
<dbReference type="PANTHER" id="PTHR44899:SF3">
    <property type="entry name" value="SERINE_THREONINE-PROTEIN KINASE NEK1"/>
    <property type="match status" value="1"/>
</dbReference>
<dbReference type="InterPro" id="IPR017441">
    <property type="entry name" value="Protein_kinase_ATP_BS"/>
</dbReference>
<dbReference type="FunFam" id="1.10.510.10:FF:000172">
    <property type="entry name" value="serine/threonine-protein kinase Nek1 isoform X1"/>
    <property type="match status" value="1"/>
</dbReference>
<evidence type="ECO:0000256" key="6">
    <source>
        <dbReference type="ARBA" id="ARBA00022723"/>
    </source>
</evidence>
<gene>
    <name evidence="16" type="ORF">CGC20_22025</name>
</gene>
<comment type="catalytic activity">
    <reaction evidence="12">
        <text>L-seryl-[protein] + ATP = O-phospho-L-seryl-[protein] + ADP + H(+)</text>
        <dbReference type="Rhea" id="RHEA:17989"/>
        <dbReference type="Rhea" id="RHEA-COMP:9863"/>
        <dbReference type="Rhea" id="RHEA-COMP:11604"/>
        <dbReference type="ChEBI" id="CHEBI:15378"/>
        <dbReference type="ChEBI" id="CHEBI:29999"/>
        <dbReference type="ChEBI" id="CHEBI:30616"/>
        <dbReference type="ChEBI" id="CHEBI:83421"/>
        <dbReference type="ChEBI" id="CHEBI:456216"/>
        <dbReference type="EC" id="2.7.11.1"/>
    </reaction>
</comment>
<dbReference type="VEuPathDB" id="TriTrypDB:LDHU3_21.2230"/>
<dbReference type="PROSITE" id="PS00108">
    <property type="entry name" value="PROTEIN_KINASE_ST"/>
    <property type="match status" value="1"/>
</dbReference>
<comment type="similarity">
    <text evidence="2">Belongs to the protein kinase superfamily. NEK Ser/Thr protein kinase family. NIMA subfamily.</text>
</comment>
<protein>
    <recommendedName>
        <fullName evidence="3">non-specific serine/threonine protein kinase</fullName>
        <ecNumber evidence="3">2.7.11.1</ecNumber>
    </recommendedName>
</protein>
<dbReference type="GO" id="GO:0046872">
    <property type="term" value="F:metal ion binding"/>
    <property type="evidence" value="ECO:0007669"/>
    <property type="project" value="UniProtKB-KW"/>
</dbReference>
<evidence type="ECO:0000256" key="12">
    <source>
        <dbReference type="ARBA" id="ARBA00048679"/>
    </source>
</evidence>
<evidence type="ECO:0000256" key="3">
    <source>
        <dbReference type="ARBA" id="ARBA00012513"/>
    </source>
</evidence>
<dbReference type="InterPro" id="IPR011009">
    <property type="entry name" value="Kinase-like_dom_sf"/>
</dbReference>
<dbReference type="SUPFAM" id="SSF51905">
    <property type="entry name" value="FAD/NAD(P)-binding domain"/>
    <property type="match status" value="1"/>
</dbReference>
<dbReference type="Gene3D" id="3.30.560.10">
    <property type="entry name" value="Glucose Oxidase, domain 3"/>
    <property type="match status" value="1"/>
</dbReference>
<evidence type="ECO:0000256" key="7">
    <source>
        <dbReference type="ARBA" id="ARBA00022741"/>
    </source>
</evidence>
<dbReference type="PROSITE" id="PS00107">
    <property type="entry name" value="PROTEIN_KINASE_ATP"/>
    <property type="match status" value="1"/>
</dbReference>
<dbReference type="VEuPathDB" id="TriTrypDB:LdCL_210024400"/>
<comment type="caution">
    <text evidence="16">The sequence shown here is derived from an EMBL/GenBank/DDBJ whole genome shotgun (WGS) entry which is preliminary data.</text>
</comment>
<keyword evidence="6" id="KW-0479">Metal-binding</keyword>
<dbReference type="Gene3D" id="3.50.50.60">
    <property type="entry name" value="FAD/NAD(P)-binding domain"/>
    <property type="match status" value="2"/>
</dbReference>
<dbReference type="Gene3D" id="1.10.510.10">
    <property type="entry name" value="Transferase(Phosphotransferase) domain 1"/>
    <property type="match status" value="1"/>
</dbReference>
<dbReference type="InterPro" id="IPR008271">
    <property type="entry name" value="Ser/Thr_kinase_AS"/>
</dbReference>
<dbReference type="InterPro" id="IPR036188">
    <property type="entry name" value="FAD/NAD-bd_sf"/>
</dbReference>
<dbReference type="VEuPathDB" id="TriTrypDB:LDHU3_21.2240"/>
<dbReference type="PROSITE" id="PS50011">
    <property type="entry name" value="PROTEIN_KINASE_DOM"/>
    <property type="match status" value="1"/>
</dbReference>
<evidence type="ECO:0000256" key="4">
    <source>
        <dbReference type="ARBA" id="ARBA00022527"/>
    </source>
</evidence>
<dbReference type="AlphaFoldDB" id="A0A504XZN0"/>
<proteinExistence type="inferred from homology"/>
<dbReference type="PANTHER" id="PTHR44899">
    <property type="entry name" value="CAMK FAMILY PROTEIN KINASE"/>
    <property type="match status" value="1"/>
</dbReference>
<feature type="compositionally biased region" description="Low complexity" evidence="14">
    <location>
        <begin position="494"/>
        <end position="513"/>
    </location>
</feature>
<evidence type="ECO:0000256" key="8">
    <source>
        <dbReference type="ARBA" id="ARBA00022777"/>
    </source>
</evidence>
<reference evidence="17" key="1">
    <citation type="submission" date="2019-02" db="EMBL/GenBank/DDBJ databases">
        <title>FDA dAtabase for Regulatory Grade micrObial Sequences (FDA-ARGOS): Supporting development and validation of Infectious Disease Dx tests.</title>
        <authorList>
            <person name="Duncan R."/>
            <person name="Fisher C."/>
            <person name="Tallon L."/>
            <person name="Sadzewicz L."/>
            <person name="Sengamalay N."/>
            <person name="Ott S."/>
            <person name="Godinez A."/>
            <person name="Nagaraj S."/>
            <person name="Vavikolanu K."/>
            <person name="Vyas G."/>
            <person name="Nadendla S."/>
            <person name="Aluvathingal J."/>
            <person name="Sichtig H."/>
        </authorList>
    </citation>
    <scope>NUCLEOTIDE SEQUENCE [LARGE SCALE GENOMIC DNA]</scope>
    <source>
        <strain evidence="17">FDAARGOS_360</strain>
    </source>
</reference>
<feature type="domain" description="Protein kinase" evidence="15">
    <location>
        <begin position="4"/>
        <end position="258"/>
    </location>
</feature>
<dbReference type="SUPFAM" id="SSF56112">
    <property type="entry name" value="Protein kinase-like (PK-like)"/>
    <property type="match status" value="1"/>
</dbReference>
<evidence type="ECO:0000259" key="15">
    <source>
        <dbReference type="PROSITE" id="PS50011"/>
    </source>
</evidence>
<comment type="catalytic activity">
    <reaction evidence="11">
        <text>L-threonyl-[protein] + ATP = O-phospho-L-threonyl-[protein] + ADP + H(+)</text>
        <dbReference type="Rhea" id="RHEA:46608"/>
        <dbReference type="Rhea" id="RHEA-COMP:11060"/>
        <dbReference type="Rhea" id="RHEA-COMP:11605"/>
        <dbReference type="ChEBI" id="CHEBI:15378"/>
        <dbReference type="ChEBI" id="CHEBI:30013"/>
        <dbReference type="ChEBI" id="CHEBI:30616"/>
        <dbReference type="ChEBI" id="CHEBI:61977"/>
        <dbReference type="ChEBI" id="CHEBI:456216"/>
        <dbReference type="EC" id="2.7.11.1"/>
    </reaction>
</comment>
<dbReference type="Pfam" id="PF00069">
    <property type="entry name" value="Pkinase"/>
    <property type="match status" value="1"/>
</dbReference>
<keyword evidence="4" id="KW-0723">Serine/threonine-protein kinase</keyword>
<dbReference type="SUPFAM" id="SSF54373">
    <property type="entry name" value="FAD-linked reductases, C-terminal domain"/>
    <property type="match status" value="1"/>
</dbReference>
<evidence type="ECO:0000313" key="16">
    <source>
        <dbReference type="EMBL" id="TPP54612.1"/>
    </source>
</evidence>
<evidence type="ECO:0000256" key="14">
    <source>
        <dbReference type="SAM" id="MobiDB-lite"/>
    </source>
</evidence>
<feature type="binding site" evidence="13">
    <location>
        <position position="33"/>
    </location>
    <ligand>
        <name>ATP</name>
        <dbReference type="ChEBI" id="CHEBI:30616"/>
    </ligand>
</feature>
<keyword evidence="7 13" id="KW-0547">Nucleotide-binding</keyword>
<dbReference type="VEuPathDB" id="TriTrypDB:LdCL_210024300"/>
<feature type="region of interest" description="Disordered" evidence="14">
    <location>
        <begin position="480"/>
        <end position="514"/>
    </location>
</feature>
<dbReference type="InterPro" id="IPR000719">
    <property type="entry name" value="Prot_kinase_dom"/>
</dbReference>
<feature type="region of interest" description="Disordered" evidence="14">
    <location>
        <begin position="358"/>
        <end position="460"/>
    </location>
</feature>
<dbReference type="Pfam" id="PF05199">
    <property type="entry name" value="GMC_oxred_C"/>
    <property type="match status" value="1"/>
</dbReference>
<dbReference type="InterPro" id="IPR051131">
    <property type="entry name" value="NEK_Ser/Thr_kinase_NIMA"/>
</dbReference>
<accession>A0A504XZN0</accession>
<dbReference type="EC" id="2.7.11.1" evidence="3"/>
<evidence type="ECO:0000256" key="5">
    <source>
        <dbReference type="ARBA" id="ARBA00022679"/>
    </source>
</evidence>
<evidence type="ECO:0000256" key="11">
    <source>
        <dbReference type="ARBA" id="ARBA00047899"/>
    </source>
</evidence>
<dbReference type="GO" id="GO:0005524">
    <property type="term" value="F:ATP binding"/>
    <property type="evidence" value="ECO:0007669"/>
    <property type="project" value="UniProtKB-UniRule"/>
</dbReference>
<feature type="compositionally biased region" description="Basic and acidic residues" evidence="14">
    <location>
        <begin position="384"/>
        <end position="395"/>
    </location>
</feature>
<evidence type="ECO:0000256" key="9">
    <source>
        <dbReference type="ARBA" id="ARBA00022840"/>
    </source>
</evidence>
<evidence type="ECO:0000256" key="1">
    <source>
        <dbReference type="ARBA" id="ARBA00001946"/>
    </source>
</evidence>
<name>A0A504XZN0_LEIDO</name>
<evidence type="ECO:0000256" key="13">
    <source>
        <dbReference type="PROSITE-ProRule" id="PRU10141"/>
    </source>
</evidence>
<dbReference type="GO" id="GO:0016614">
    <property type="term" value="F:oxidoreductase activity, acting on CH-OH group of donors"/>
    <property type="evidence" value="ECO:0007669"/>
    <property type="project" value="InterPro"/>
</dbReference>
<comment type="cofactor">
    <cofactor evidence="1">
        <name>Mg(2+)</name>
        <dbReference type="ChEBI" id="CHEBI:18420"/>
    </cofactor>
</comment>
<dbReference type="InterPro" id="IPR007867">
    <property type="entry name" value="GMC_OxRtase_C"/>
</dbReference>
<dbReference type="SMART" id="SM00220">
    <property type="entry name" value="S_TKc"/>
    <property type="match status" value="1"/>
</dbReference>
<feature type="compositionally biased region" description="Pro residues" evidence="14">
    <location>
        <begin position="431"/>
        <end position="440"/>
    </location>
</feature>
<keyword evidence="8 16" id="KW-0418">Kinase</keyword>
<organism evidence="16 17">
    <name type="scientific">Leishmania donovani</name>
    <dbReference type="NCBI Taxonomy" id="5661"/>
    <lineage>
        <taxon>Eukaryota</taxon>
        <taxon>Discoba</taxon>
        <taxon>Euglenozoa</taxon>
        <taxon>Kinetoplastea</taxon>
        <taxon>Metakinetoplastina</taxon>
        <taxon>Trypanosomatida</taxon>
        <taxon>Trypanosomatidae</taxon>
        <taxon>Leishmaniinae</taxon>
        <taxon>Leishmania</taxon>
    </lineage>
</organism>
<dbReference type="EMBL" id="RHLD01000035">
    <property type="protein sequence ID" value="TPP54612.1"/>
    <property type="molecule type" value="Genomic_DNA"/>
</dbReference>
<dbReference type="FunFam" id="3.30.200.20:FF:000097">
    <property type="entry name" value="Probable serine/threonine-protein kinase nek1"/>
    <property type="match status" value="1"/>
</dbReference>
<keyword evidence="10" id="KW-0460">Magnesium</keyword>
<keyword evidence="5" id="KW-0808">Transferase</keyword>
<dbReference type="VEuPathDB" id="TriTrypDB:LdBPK_211870.1"/>